<accession>I3SCL6</accession>
<sequence>MLIFISPTSSVSTVETENSSKRAEEISVSDNTEAVGRHRLCSLFKILIALCLCFNE</sequence>
<proteinExistence type="evidence at transcript level"/>
<dbReference type="EMBL" id="BT138213">
    <property type="protein sequence ID" value="AFK38008.1"/>
    <property type="molecule type" value="mRNA"/>
</dbReference>
<dbReference type="AlphaFoldDB" id="I3SCL6"/>
<organism evidence="1">
    <name type="scientific">Medicago truncatula</name>
    <name type="common">Barrel medic</name>
    <name type="synonym">Medicago tribuloides</name>
    <dbReference type="NCBI Taxonomy" id="3880"/>
    <lineage>
        <taxon>Eukaryota</taxon>
        <taxon>Viridiplantae</taxon>
        <taxon>Streptophyta</taxon>
        <taxon>Embryophyta</taxon>
        <taxon>Tracheophyta</taxon>
        <taxon>Spermatophyta</taxon>
        <taxon>Magnoliopsida</taxon>
        <taxon>eudicotyledons</taxon>
        <taxon>Gunneridae</taxon>
        <taxon>Pentapetalae</taxon>
        <taxon>rosids</taxon>
        <taxon>fabids</taxon>
        <taxon>Fabales</taxon>
        <taxon>Fabaceae</taxon>
        <taxon>Papilionoideae</taxon>
        <taxon>50 kb inversion clade</taxon>
        <taxon>NPAAA clade</taxon>
        <taxon>Hologalegina</taxon>
        <taxon>IRL clade</taxon>
        <taxon>Trifolieae</taxon>
        <taxon>Medicago</taxon>
    </lineage>
</organism>
<reference evidence="1" key="1">
    <citation type="submission" date="2012-05" db="EMBL/GenBank/DDBJ databases">
        <authorList>
            <person name="Krishnakumar V."/>
            <person name="Cheung F."/>
            <person name="Xiao Y."/>
            <person name="Chan A."/>
            <person name="Moskal W.A."/>
            <person name="Town C.D."/>
        </authorList>
    </citation>
    <scope>NUCLEOTIDE SEQUENCE</scope>
</reference>
<protein>
    <submittedName>
        <fullName evidence="1">Uncharacterized protein</fullName>
    </submittedName>
</protein>
<evidence type="ECO:0000313" key="1">
    <source>
        <dbReference type="EMBL" id="AFK38008.1"/>
    </source>
</evidence>
<name>I3SCL6_MEDTR</name>